<name>A0ABV7GAX4_9GAMM</name>
<protein>
    <submittedName>
        <fullName evidence="1">Uncharacterized protein</fullName>
    </submittedName>
</protein>
<keyword evidence="2" id="KW-1185">Reference proteome</keyword>
<gene>
    <name evidence="1" type="ORF">ACFOE0_10675</name>
</gene>
<evidence type="ECO:0000313" key="2">
    <source>
        <dbReference type="Proteomes" id="UP001595621"/>
    </source>
</evidence>
<dbReference type="RefSeq" id="WP_248935844.1">
    <property type="nucleotide sequence ID" value="NZ_JAKILF010000003.1"/>
</dbReference>
<accession>A0ABV7GAX4</accession>
<dbReference type="Proteomes" id="UP001595621">
    <property type="component" value="Unassembled WGS sequence"/>
</dbReference>
<evidence type="ECO:0000313" key="1">
    <source>
        <dbReference type="EMBL" id="MFC3138649.1"/>
    </source>
</evidence>
<reference evidence="2" key="1">
    <citation type="journal article" date="2019" name="Int. J. Syst. Evol. Microbiol.">
        <title>The Global Catalogue of Microorganisms (GCM) 10K type strain sequencing project: providing services to taxonomists for standard genome sequencing and annotation.</title>
        <authorList>
            <consortium name="The Broad Institute Genomics Platform"/>
            <consortium name="The Broad Institute Genome Sequencing Center for Infectious Disease"/>
            <person name="Wu L."/>
            <person name="Ma J."/>
        </authorList>
    </citation>
    <scope>NUCLEOTIDE SEQUENCE [LARGE SCALE GENOMIC DNA]</scope>
    <source>
        <strain evidence="2">KCTC 52277</strain>
    </source>
</reference>
<proteinExistence type="predicted"/>
<sequence>MKKVIPAEFGFKLKSHRTFGESVSSVDSVKEKILEKINGEVLISFEFNGEALSLQFKNELFLNVKVGLDAIEWQVSEIPDVTTSLSEQSNILFQFENDVRIEWDILNILEGFIGKQVAASSSDQLLFIFTKGGVEYMFSSACEMGGRKKSYLCLGEV</sequence>
<comment type="caution">
    <text evidence="1">The sequence shown here is derived from an EMBL/GenBank/DDBJ whole genome shotgun (WGS) entry which is preliminary data.</text>
</comment>
<dbReference type="EMBL" id="JBHRTD010000012">
    <property type="protein sequence ID" value="MFC3138649.1"/>
    <property type="molecule type" value="Genomic_DNA"/>
</dbReference>
<organism evidence="1 2">
    <name type="scientific">Shewanella submarina</name>
    <dbReference type="NCBI Taxonomy" id="2016376"/>
    <lineage>
        <taxon>Bacteria</taxon>
        <taxon>Pseudomonadati</taxon>
        <taxon>Pseudomonadota</taxon>
        <taxon>Gammaproteobacteria</taxon>
        <taxon>Alteromonadales</taxon>
        <taxon>Shewanellaceae</taxon>
        <taxon>Shewanella</taxon>
    </lineage>
</organism>